<evidence type="ECO:0000313" key="3">
    <source>
        <dbReference type="Proteomes" id="UP000263690"/>
    </source>
</evidence>
<evidence type="ECO:0000256" key="1">
    <source>
        <dbReference type="SAM" id="MobiDB-lite"/>
    </source>
</evidence>
<feature type="compositionally biased region" description="Polar residues" evidence="1">
    <location>
        <begin position="144"/>
        <end position="156"/>
    </location>
</feature>
<organismHost>
    <name type="scientific">Saccharolobus shibatae</name>
    <dbReference type="NCBI Taxonomy" id="2286"/>
</organismHost>
<keyword evidence="3" id="KW-1185">Reference proteome</keyword>
<dbReference type="EMBL" id="MH447526">
    <property type="protein sequence ID" value="AXQ00103.1"/>
    <property type="molecule type" value="Genomic_DNA"/>
</dbReference>
<feature type="compositionally biased region" description="Basic and acidic residues" evidence="1">
    <location>
        <begin position="133"/>
        <end position="143"/>
    </location>
</feature>
<reference evidence="2" key="1">
    <citation type="journal article" date="2018" name="Nat. Commun.">
        <title>Structural conservation in a membrane-enveloped filamentous virus infecting a hyperthermophilic acidophile.</title>
        <authorList>
            <person name="Liu Y."/>
            <person name="Osinski T."/>
            <person name="Wang F."/>
            <person name="Krupovic M."/>
            <person name="Schouten S."/>
            <person name="Kasson P."/>
            <person name="Prangishvili D."/>
            <person name="Egelman E.H."/>
        </authorList>
    </citation>
    <scope>NUCLEOTIDE SEQUENCE [LARGE SCALE GENOMIC DNA]</scope>
    <source>
        <strain evidence="2">S48</strain>
    </source>
</reference>
<protein>
    <submittedName>
        <fullName evidence="2">Uncharacterized protein</fullName>
    </submittedName>
</protein>
<feature type="compositionally biased region" description="Basic and acidic residues" evidence="1">
    <location>
        <begin position="45"/>
        <end position="57"/>
    </location>
</feature>
<feature type="region of interest" description="Disordered" evidence="1">
    <location>
        <begin position="1"/>
        <end position="179"/>
    </location>
</feature>
<dbReference type="Proteomes" id="UP000263690">
    <property type="component" value="Segment"/>
</dbReference>
<accession>A0A346LU60</accession>
<evidence type="ECO:0000313" key="2">
    <source>
        <dbReference type="EMBL" id="AXQ00103.1"/>
    </source>
</evidence>
<feature type="compositionally biased region" description="Polar residues" evidence="1">
    <location>
        <begin position="120"/>
        <end position="131"/>
    </location>
</feature>
<name>A0A346LU60_SUFV1</name>
<sequence>MCGIDLHCGERMASPTKTGDEQGDQSDKEKRSGRTSNTKPGGVESSDRPQDVDKENEGGSETRANETIQTNPVPSDVQDSEQRGTSDEPNNGSDDGGGQDETDSVGKTISRYVPMELQRQKTPAKSSNSIEQVLRERIERDNPENQPELSGSPSTDESARGGHAGLRDQSGQEPGGKSLYNIPSFQQFLNRKVTGYTPGNLNKNEIIALFRSLPLEVRLEESVRTLNEFRGIEKRWKSVIDGLALTSDKYKEAVSRKPISTRLVERIVDAFEGYLSKAMAGGISVQERDRLKQTISEVLMEEENEGQS</sequence>
<gene>
    <name evidence="2" type="ORF">SFV1gp21</name>
</gene>
<proteinExistence type="predicted"/>
<organism evidence="2">
    <name type="scientific">Sulfolobus filamentous virus 1</name>
    <name type="common">SFV1</name>
    <name type="synonym">Sulfolobus virus SFV-1</name>
    <dbReference type="NCBI Taxonomy" id="2304198"/>
    <lineage>
        <taxon>Viruses</taxon>
        <taxon>Adnaviria</taxon>
        <taxon>Zilligvirae</taxon>
        <taxon>Taleaviricota</taxon>
        <taxon>Tokiviricetes</taxon>
        <taxon>Ligamenvirales</taxon>
        <taxon>Lipothrixviridae</taxon>
        <taxon>Alphalipothrixvirus</taxon>
        <taxon>Alphalipothrixvirus beppuense</taxon>
    </lineage>
</organism>